<dbReference type="GO" id="GO:0006825">
    <property type="term" value="P:copper ion transport"/>
    <property type="evidence" value="ECO:0007669"/>
    <property type="project" value="InterPro"/>
</dbReference>
<dbReference type="GO" id="GO:0005507">
    <property type="term" value="F:copper ion binding"/>
    <property type="evidence" value="ECO:0007669"/>
    <property type="project" value="InterPro"/>
</dbReference>
<comment type="similarity">
    <text evidence="2">Belongs to the CopC family.</text>
</comment>
<dbReference type="InterPro" id="IPR007348">
    <property type="entry name" value="CopC_dom"/>
</dbReference>
<dbReference type="GO" id="GO:0005886">
    <property type="term" value="C:plasma membrane"/>
    <property type="evidence" value="ECO:0007669"/>
    <property type="project" value="TreeGrafter"/>
</dbReference>
<dbReference type="Pfam" id="PF04234">
    <property type="entry name" value="CopC"/>
    <property type="match status" value="1"/>
</dbReference>
<dbReference type="Gene3D" id="2.60.40.1220">
    <property type="match status" value="1"/>
</dbReference>
<keyword evidence="5" id="KW-0574">Periplasm</keyword>
<evidence type="ECO:0000256" key="1">
    <source>
        <dbReference type="ARBA" id="ARBA00004418"/>
    </source>
</evidence>
<dbReference type="RefSeq" id="WP_191122992.1">
    <property type="nucleotide sequence ID" value="NZ_JACXWY010000001.1"/>
</dbReference>
<keyword evidence="4 7" id="KW-0732">Signal</keyword>
<keyword evidence="10" id="KW-1185">Reference proteome</keyword>
<keyword evidence="6" id="KW-0186">Copper</keyword>
<evidence type="ECO:0000256" key="7">
    <source>
        <dbReference type="SAM" id="SignalP"/>
    </source>
</evidence>
<comment type="subcellular location">
    <subcellularLocation>
        <location evidence="1">Periplasm</location>
    </subcellularLocation>
</comment>
<dbReference type="PANTHER" id="PTHR34820:SF4">
    <property type="entry name" value="INNER MEMBRANE PROTEIN YEBZ"/>
    <property type="match status" value="1"/>
</dbReference>
<dbReference type="PANTHER" id="PTHR34820">
    <property type="entry name" value="INNER MEMBRANE PROTEIN YEBZ"/>
    <property type="match status" value="1"/>
</dbReference>
<dbReference type="InterPro" id="IPR014755">
    <property type="entry name" value="Cu-Rt/internalin_Ig-like"/>
</dbReference>
<accession>A0A927E4A5</accession>
<name>A0A927E4A5_9HYPH</name>
<evidence type="ECO:0000256" key="6">
    <source>
        <dbReference type="ARBA" id="ARBA00023008"/>
    </source>
</evidence>
<dbReference type="SUPFAM" id="SSF81296">
    <property type="entry name" value="E set domains"/>
    <property type="match status" value="1"/>
</dbReference>
<evidence type="ECO:0000256" key="5">
    <source>
        <dbReference type="ARBA" id="ARBA00022764"/>
    </source>
</evidence>
<dbReference type="Proteomes" id="UP000619295">
    <property type="component" value="Unassembled WGS sequence"/>
</dbReference>
<evidence type="ECO:0000259" key="8">
    <source>
        <dbReference type="Pfam" id="PF04234"/>
    </source>
</evidence>
<evidence type="ECO:0000313" key="10">
    <source>
        <dbReference type="Proteomes" id="UP000619295"/>
    </source>
</evidence>
<dbReference type="GO" id="GO:0046688">
    <property type="term" value="P:response to copper ion"/>
    <property type="evidence" value="ECO:0007669"/>
    <property type="project" value="InterPro"/>
</dbReference>
<evidence type="ECO:0000313" key="9">
    <source>
        <dbReference type="EMBL" id="MBD3844133.1"/>
    </source>
</evidence>
<protein>
    <submittedName>
        <fullName evidence="9">Copper homeostasis periplasmic binding protein CopC</fullName>
    </submittedName>
</protein>
<reference evidence="9" key="1">
    <citation type="submission" date="2020-09" db="EMBL/GenBank/DDBJ databases">
        <title>Bosea spartocytisi sp. nov. a root nodule endophyte of Spartocytisus supranubius in the high mountain ecosystem fo the Teide National Park (Canary Islands, Spain).</title>
        <authorList>
            <person name="Pulido-Suarez L."/>
            <person name="Peix A."/>
            <person name="Igual J.M."/>
            <person name="Socas-Perez N."/>
            <person name="Velazquez E."/>
            <person name="Flores-Felix J.D."/>
            <person name="Leon-Barrios M."/>
        </authorList>
    </citation>
    <scope>NUCLEOTIDE SEQUENCE</scope>
    <source>
        <strain evidence="9">SSUT16</strain>
    </source>
</reference>
<dbReference type="InterPro" id="IPR032694">
    <property type="entry name" value="CopC/D"/>
</dbReference>
<dbReference type="EMBL" id="JACXWY010000001">
    <property type="protein sequence ID" value="MBD3844133.1"/>
    <property type="molecule type" value="Genomic_DNA"/>
</dbReference>
<keyword evidence="3" id="KW-0479">Metal-binding</keyword>
<gene>
    <name evidence="9" type="primary">copC</name>
    <name evidence="9" type="ORF">IED13_00375</name>
</gene>
<evidence type="ECO:0000256" key="2">
    <source>
        <dbReference type="ARBA" id="ARBA00010509"/>
    </source>
</evidence>
<organism evidence="9 10">
    <name type="scientific">Bosea spartocytisi</name>
    <dbReference type="NCBI Taxonomy" id="2773451"/>
    <lineage>
        <taxon>Bacteria</taxon>
        <taxon>Pseudomonadati</taxon>
        <taxon>Pseudomonadota</taxon>
        <taxon>Alphaproteobacteria</taxon>
        <taxon>Hyphomicrobiales</taxon>
        <taxon>Boseaceae</taxon>
        <taxon>Bosea</taxon>
    </lineage>
</organism>
<dbReference type="NCBIfam" id="NF033814">
    <property type="entry name" value="copper_CopC"/>
    <property type="match status" value="1"/>
</dbReference>
<feature type="chain" id="PRO_5037183323" evidence="7">
    <location>
        <begin position="21"/>
        <end position="117"/>
    </location>
</feature>
<feature type="domain" description="CopC" evidence="8">
    <location>
        <begin position="21"/>
        <end position="115"/>
    </location>
</feature>
<dbReference type="InterPro" id="IPR047685">
    <property type="entry name" value="CopC-like"/>
</dbReference>
<dbReference type="AlphaFoldDB" id="A0A927E4A5"/>
<dbReference type="GO" id="GO:0042597">
    <property type="term" value="C:periplasmic space"/>
    <property type="evidence" value="ECO:0007669"/>
    <property type="project" value="UniProtKB-SubCell"/>
</dbReference>
<evidence type="ECO:0000256" key="4">
    <source>
        <dbReference type="ARBA" id="ARBA00022729"/>
    </source>
</evidence>
<comment type="caution">
    <text evidence="9">The sequence shown here is derived from an EMBL/GenBank/DDBJ whole genome shotgun (WGS) entry which is preliminary data.</text>
</comment>
<feature type="signal peptide" evidence="7">
    <location>
        <begin position="1"/>
        <end position="20"/>
    </location>
</feature>
<dbReference type="InterPro" id="IPR014756">
    <property type="entry name" value="Ig_E-set"/>
</dbReference>
<proteinExistence type="inferred from homology"/>
<evidence type="ECO:0000256" key="3">
    <source>
        <dbReference type="ARBA" id="ARBA00022723"/>
    </source>
</evidence>
<sequence length="117" mass="12288">MSRRLGLTLAFALATSQAFAHAHLKTASPAEGATVAAPTEITLGFTEELEVKLSSITVKDARGGVVSAAPAEAVPGDRKALKVRLKPVSPGAYSVEWAATSVDTHRVTGQYRFTVRP</sequence>